<sequence length="147" mass="16621">MKWVLISLLVFSAAVGAGVYFIQGAGKGEGIEVDWRLLNQMDYITKHAPTEIQQLEGQRIKIPGFMVPLEDDQRKVTEFLLVPTPQACIHVPPPPPNQMVYVRMKKGTDPIPGLPIWVYGKFKVSTVRSQYGEVSFEMEGDIIEDYR</sequence>
<dbReference type="InterPro" id="IPR021727">
    <property type="entry name" value="DUF3299"/>
</dbReference>
<dbReference type="EMBL" id="CP003537">
    <property type="protein sequence ID" value="AGH95076.1"/>
    <property type="molecule type" value="Genomic_DNA"/>
</dbReference>
<organism evidence="1 2">
    <name type="scientific">Pseudobdellovibrio exovorus JSS</name>
    <dbReference type="NCBI Taxonomy" id="1184267"/>
    <lineage>
        <taxon>Bacteria</taxon>
        <taxon>Pseudomonadati</taxon>
        <taxon>Bdellovibrionota</taxon>
        <taxon>Bdellovibrionia</taxon>
        <taxon>Bdellovibrionales</taxon>
        <taxon>Pseudobdellovibrionaceae</taxon>
        <taxon>Pseudobdellovibrio</taxon>
    </lineage>
</organism>
<dbReference type="Proteomes" id="UP000012040">
    <property type="component" value="Chromosome"/>
</dbReference>
<dbReference type="OrthoDB" id="5294203at2"/>
<dbReference type="PATRIC" id="fig|1184267.3.peg.869"/>
<dbReference type="Pfam" id="PF11736">
    <property type="entry name" value="DUF3299"/>
    <property type="match status" value="1"/>
</dbReference>
<dbReference type="Gene3D" id="2.40.50.870">
    <property type="entry name" value="Protein of unknown function (DUF3299)"/>
    <property type="match status" value="1"/>
</dbReference>
<dbReference type="KEGG" id="bex:A11Q_858"/>
<reference evidence="1 2" key="1">
    <citation type="journal article" date="2013" name="ISME J.">
        <title>By their genes ye shall know them: genomic signatures of predatory bacteria.</title>
        <authorList>
            <person name="Pasternak Z."/>
            <person name="Pietrokovski S."/>
            <person name="Rotem O."/>
            <person name="Gophna U."/>
            <person name="Lurie-Weinberger M.N."/>
            <person name="Jurkevitch E."/>
        </authorList>
    </citation>
    <scope>NUCLEOTIDE SEQUENCE [LARGE SCALE GENOMIC DNA]</scope>
    <source>
        <strain evidence="1 2">JSS</strain>
    </source>
</reference>
<accession>M4VAN7</accession>
<dbReference type="eggNOG" id="COG3495">
    <property type="taxonomic scope" value="Bacteria"/>
</dbReference>
<proteinExistence type="predicted"/>
<keyword evidence="2" id="KW-1185">Reference proteome</keyword>
<dbReference type="STRING" id="1184267.A11Q_858"/>
<gene>
    <name evidence="1" type="ORF">A11Q_858</name>
</gene>
<dbReference type="AlphaFoldDB" id="M4VAN7"/>
<name>M4VAN7_9BACT</name>
<evidence type="ECO:0000313" key="1">
    <source>
        <dbReference type="EMBL" id="AGH95076.1"/>
    </source>
</evidence>
<dbReference type="HOGENOM" id="CLU_117100_3_0_7"/>
<evidence type="ECO:0008006" key="3">
    <source>
        <dbReference type="Google" id="ProtNLM"/>
    </source>
</evidence>
<protein>
    <recommendedName>
        <fullName evidence="3">Lipoprotein</fullName>
    </recommendedName>
</protein>
<dbReference type="RefSeq" id="WP_015469566.1">
    <property type="nucleotide sequence ID" value="NC_020813.1"/>
</dbReference>
<evidence type="ECO:0000313" key="2">
    <source>
        <dbReference type="Proteomes" id="UP000012040"/>
    </source>
</evidence>